<keyword evidence="4 10" id="KW-0732">Signal</keyword>
<dbReference type="GO" id="GO:0035036">
    <property type="term" value="P:sperm-egg recognition"/>
    <property type="evidence" value="ECO:0007669"/>
    <property type="project" value="TreeGrafter"/>
</dbReference>
<comment type="caution">
    <text evidence="12">The sequence shown here is derived from an EMBL/GenBank/DDBJ whole genome shotgun (WGS) entry which is preliminary data.</text>
</comment>
<sequence length="129" mass="13508">MNRVLCCLLAVAVLFVVVESLTCRTCRAAFLGECLIPANITCSVAQSNCFVGEAVFVGIPNFIGFKTHGCLDTASCNRTETGTILGVPYNSTFYCCSTDLCVPGGASTVQLSLTAGAALLFSLWNSMGC</sequence>
<evidence type="ECO:0000256" key="4">
    <source>
        <dbReference type="ARBA" id="ARBA00022729"/>
    </source>
</evidence>
<organism evidence="12 13">
    <name type="scientific">Synaphobranchus kaupii</name>
    <name type="common">Kaup's arrowtooth eel</name>
    <dbReference type="NCBI Taxonomy" id="118154"/>
    <lineage>
        <taxon>Eukaryota</taxon>
        <taxon>Metazoa</taxon>
        <taxon>Chordata</taxon>
        <taxon>Craniata</taxon>
        <taxon>Vertebrata</taxon>
        <taxon>Euteleostomi</taxon>
        <taxon>Actinopterygii</taxon>
        <taxon>Neopterygii</taxon>
        <taxon>Teleostei</taxon>
        <taxon>Anguilliformes</taxon>
        <taxon>Synaphobranchidae</taxon>
        <taxon>Synaphobranchus</taxon>
    </lineage>
</organism>
<dbReference type="InterPro" id="IPR016054">
    <property type="entry name" value="LY6_UPA_recep-like"/>
</dbReference>
<dbReference type="GO" id="GO:0005886">
    <property type="term" value="C:plasma membrane"/>
    <property type="evidence" value="ECO:0007669"/>
    <property type="project" value="UniProtKB-SubCell"/>
</dbReference>
<proteinExistence type="inferred from homology"/>
<dbReference type="EMBL" id="JAINUF010000007">
    <property type="protein sequence ID" value="KAJ8354534.1"/>
    <property type="molecule type" value="Genomic_DNA"/>
</dbReference>
<evidence type="ECO:0000256" key="5">
    <source>
        <dbReference type="ARBA" id="ARBA00023136"/>
    </source>
</evidence>
<dbReference type="Gene3D" id="2.10.60.10">
    <property type="entry name" value="CD59"/>
    <property type="match status" value="1"/>
</dbReference>
<evidence type="ECO:0000256" key="10">
    <source>
        <dbReference type="SAM" id="SignalP"/>
    </source>
</evidence>
<comment type="subcellular location">
    <subcellularLocation>
        <location evidence="1">Cell membrane</location>
        <topology evidence="1">Lipid-anchor</topology>
        <topology evidence="1">GPI-anchor</topology>
    </subcellularLocation>
</comment>
<evidence type="ECO:0000256" key="8">
    <source>
        <dbReference type="ARBA" id="ARBA00023288"/>
    </source>
</evidence>
<evidence type="ECO:0000256" key="6">
    <source>
        <dbReference type="ARBA" id="ARBA00023157"/>
    </source>
</evidence>
<evidence type="ECO:0000313" key="13">
    <source>
        <dbReference type="Proteomes" id="UP001152622"/>
    </source>
</evidence>
<dbReference type="InterPro" id="IPR045860">
    <property type="entry name" value="Snake_toxin-like_sf"/>
</dbReference>
<evidence type="ECO:0000256" key="2">
    <source>
        <dbReference type="ARBA" id="ARBA00022475"/>
    </source>
</evidence>
<evidence type="ECO:0000259" key="11">
    <source>
        <dbReference type="Pfam" id="PF00021"/>
    </source>
</evidence>
<comment type="similarity">
    <text evidence="9">Belongs to the SPACA4/bouncer family.</text>
</comment>
<dbReference type="SUPFAM" id="SSF57302">
    <property type="entry name" value="Snake toxin-like"/>
    <property type="match status" value="1"/>
</dbReference>
<keyword evidence="8" id="KW-0449">Lipoprotein</keyword>
<evidence type="ECO:0000256" key="3">
    <source>
        <dbReference type="ARBA" id="ARBA00022622"/>
    </source>
</evidence>
<evidence type="ECO:0000256" key="1">
    <source>
        <dbReference type="ARBA" id="ARBA00004609"/>
    </source>
</evidence>
<dbReference type="Proteomes" id="UP001152622">
    <property type="component" value="Chromosome 7"/>
</dbReference>
<keyword evidence="6" id="KW-1015">Disulfide bond</keyword>
<keyword evidence="5" id="KW-0472">Membrane</keyword>
<keyword evidence="13" id="KW-1185">Reference proteome</keyword>
<evidence type="ECO:0000256" key="9">
    <source>
        <dbReference type="ARBA" id="ARBA00029446"/>
    </source>
</evidence>
<dbReference type="AlphaFoldDB" id="A0A9Q1FAM7"/>
<feature type="signal peptide" evidence="10">
    <location>
        <begin position="1"/>
        <end position="20"/>
    </location>
</feature>
<accession>A0A9Q1FAM7</accession>
<keyword evidence="3" id="KW-0336">GPI-anchor</keyword>
<keyword evidence="2" id="KW-1003">Cell membrane</keyword>
<dbReference type="PANTHER" id="PTHR47613">
    <property type="entry name" value="SPERM ACROSOME MEMBRANE-ASSOCIATED PROTEIN 4"/>
    <property type="match status" value="1"/>
</dbReference>
<evidence type="ECO:0000256" key="7">
    <source>
        <dbReference type="ARBA" id="ARBA00023180"/>
    </source>
</evidence>
<dbReference type="Pfam" id="PF00021">
    <property type="entry name" value="UPAR_LY6"/>
    <property type="match status" value="1"/>
</dbReference>
<reference evidence="12" key="1">
    <citation type="journal article" date="2023" name="Science">
        <title>Genome structures resolve the early diversification of teleost fishes.</title>
        <authorList>
            <person name="Parey E."/>
            <person name="Louis A."/>
            <person name="Montfort J."/>
            <person name="Bouchez O."/>
            <person name="Roques C."/>
            <person name="Iampietro C."/>
            <person name="Lluch J."/>
            <person name="Castinel A."/>
            <person name="Donnadieu C."/>
            <person name="Desvignes T."/>
            <person name="Floi Bucao C."/>
            <person name="Jouanno E."/>
            <person name="Wen M."/>
            <person name="Mejri S."/>
            <person name="Dirks R."/>
            <person name="Jansen H."/>
            <person name="Henkel C."/>
            <person name="Chen W.J."/>
            <person name="Zahm M."/>
            <person name="Cabau C."/>
            <person name="Klopp C."/>
            <person name="Thompson A.W."/>
            <person name="Robinson-Rechavi M."/>
            <person name="Braasch I."/>
            <person name="Lecointre G."/>
            <person name="Bobe J."/>
            <person name="Postlethwait J.H."/>
            <person name="Berthelot C."/>
            <person name="Roest Crollius H."/>
            <person name="Guiguen Y."/>
        </authorList>
    </citation>
    <scope>NUCLEOTIDE SEQUENCE</scope>
    <source>
        <strain evidence="12">WJC10195</strain>
    </source>
</reference>
<name>A0A9Q1FAM7_SYNKA</name>
<feature type="domain" description="UPAR/Ly6" evidence="11">
    <location>
        <begin position="20"/>
        <end position="101"/>
    </location>
</feature>
<dbReference type="GO" id="GO:0098552">
    <property type="term" value="C:side of membrane"/>
    <property type="evidence" value="ECO:0007669"/>
    <property type="project" value="UniProtKB-KW"/>
</dbReference>
<dbReference type="InterPro" id="IPR046354">
    <property type="entry name" value="SPACA4/Bouncer"/>
</dbReference>
<keyword evidence="7" id="KW-0325">Glycoprotein</keyword>
<dbReference type="OrthoDB" id="8835233at2759"/>
<dbReference type="PANTHER" id="PTHR47613:SF1">
    <property type="entry name" value="SPERM ACROSOME MEMBRANE-ASSOCIATED PROTEIN 4"/>
    <property type="match status" value="1"/>
</dbReference>
<protein>
    <recommendedName>
        <fullName evidence="11">UPAR/Ly6 domain-containing protein</fullName>
    </recommendedName>
</protein>
<gene>
    <name evidence="12" type="ORF">SKAU_G00221010</name>
</gene>
<evidence type="ECO:0000313" key="12">
    <source>
        <dbReference type="EMBL" id="KAJ8354534.1"/>
    </source>
</evidence>
<feature type="chain" id="PRO_5040303560" description="UPAR/Ly6 domain-containing protein" evidence="10">
    <location>
        <begin position="21"/>
        <end position="129"/>
    </location>
</feature>